<evidence type="ECO:0000313" key="1">
    <source>
        <dbReference type="EMBL" id="WPR89155.1"/>
    </source>
</evidence>
<keyword evidence="2" id="KW-1185">Reference proteome</keyword>
<dbReference type="EMBL" id="CP139368">
    <property type="protein sequence ID" value="WPR89155.1"/>
    <property type="molecule type" value="Genomic_DNA"/>
</dbReference>
<name>A0ABZ0SK09_9MICO</name>
<reference evidence="1 2" key="1">
    <citation type="submission" date="2023-11" db="EMBL/GenBank/DDBJ databases">
        <title>Genome sequence of Microbacterium rhizosphaerae KACC 19337.</title>
        <authorList>
            <person name="Choi H."/>
            <person name="Kim S."/>
            <person name="Kim Y."/>
            <person name="Kwon S.-W."/>
            <person name="Heo J."/>
        </authorList>
    </citation>
    <scope>NUCLEOTIDE SEQUENCE [LARGE SCALE GENOMIC DNA]</scope>
    <source>
        <strain evidence="1 2">KACC 19337</strain>
    </source>
</reference>
<sequence length="75" mass="8101">MELQAVWPHLRPDSRDWLIAHNGEALPPSILADVLAANGGSPDSSWWSRDDVGRLGLPDDAVDWIESVANGEIAA</sequence>
<protein>
    <submittedName>
        <fullName evidence="1">Uncharacterized protein</fullName>
    </submittedName>
</protein>
<dbReference type="RefSeq" id="WP_320941872.1">
    <property type="nucleotide sequence ID" value="NZ_BAABEU010000001.1"/>
</dbReference>
<gene>
    <name evidence="1" type="ORF">SM116_15535</name>
</gene>
<proteinExistence type="predicted"/>
<dbReference type="Proteomes" id="UP001323798">
    <property type="component" value="Chromosome"/>
</dbReference>
<evidence type="ECO:0000313" key="2">
    <source>
        <dbReference type="Proteomes" id="UP001323798"/>
    </source>
</evidence>
<accession>A0ABZ0SK09</accession>
<organism evidence="1 2">
    <name type="scientific">Microbacterium rhizosphaerae</name>
    <dbReference type="NCBI Taxonomy" id="1678237"/>
    <lineage>
        <taxon>Bacteria</taxon>
        <taxon>Bacillati</taxon>
        <taxon>Actinomycetota</taxon>
        <taxon>Actinomycetes</taxon>
        <taxon>Micrococcales</taxon>
        <taxon>Microbacteriaceae</taxon>
        <taxon>Microbacterium</taxon>
    </lineage>
</organism>